<evidence type="ECO:0000313" key="1">
    <source>
        <dbReference type="EMBL" id="JAH32464.1"/>
    </source>
</evidence>
<reference evidence="1" key="2">
    <citation type="journal article" date="2015" name="Fish Shellfish Immunol.">
        <title>Early steps in the European eel (Anguilla anguilla)-Vibrio vulnificus interaction in the gills: Role of the RtxA13 toxin.</title>
        <authorList>
            <person name="Callol A."/>
            <person name="Pajuelo D."/>
            <person name="Ebbesson L."/>
            <person name="Teles M."/>
            <person name="MacKenzie S."/>
            <person name="Amaro C."/>
        </authorList>
    </citation>
    <scope>NUCLEOTIDE SEQUENCE</scope>
</reference>
<sequence length="14" mass="1577">MDRCNPASVETLKL</sequence>
<dbReference type="EMBL" id="GBXM01076113">
    <property type="protein sequence ID" value="JAH32464.1"/>
    <property type="molecule type" value="Transcribed_RNA"/>
</dbReference>
<reference evidence="1" key="1">
    <citation type="submission" date="2014-11" db="EMBL/GenBank/DDBJ databases">
        <authorList>
            <person name="Amaro Gonzalez C."/>
        </authorList>
    </citation>
    <scope>NUCLEOTIDE SEQUENCE</scope>
</reference>
<accession>A0A0E9RTI2</accession>
<organism evidence="1">
    <name type="scientific">Anguilla anguilla</name>
    <name type="common">European freshwater eel</name>
    <name type="synonym">Muraena anguilla</name>
    <dbReference type="NCBI Taxonomy" id="7936"/>
    <lineage>
        <taxon>Eukaryota</taxon>
        <taxon>Metazoa</taxon>
        <taxon>Chordata</taxon>
        <taxon>Craniata</taxon>
        <taxon>Vertebrata</taxon>
        <taxon>Euteleostomi</taxon>
        <taxon>Actinopterygii</taxon>
        <taxon>Neopterygii</taxon>
        <taxon>Teleostei</taxon>
        <taxon>Anguilliformes</taxon>
        <taxon>Anguillidae</taxon>
        <taxon>Anguilla</taxon>
    </lineage>
</organism>
<name>A0A0E9RTI2_ANGAN</name>
<proteinExistence type="predicted"/>
<protein>
    <submittedName>
        <fullName evidence="1">Uncharacterized protein</fullName>
    </submittedName>
</protein>